<dbReference type="InterPro" id="IPR036465">
    <property type="entry name" value="vWFA_dom_sf"/>
</dbReference>
<gene>
    <name evidence="7" type="ORF">OAUR00152_LOCUS13649</name>
</gene>
<dbReference type="SMART" id="SM00327">
    <property type="entry name" value="VWA"/>
    <property type="match status" value="1"/>
</dbReference>
<dbReference type="EMBL" id="HBKQ01020173">
    <property type="protein sequence ID" value="CAE2235495.1"/>
    <property type="molecule type" value="Transcribed_RNA"/>
</dbReference>
<dbReference type="InterPro" id="IPR052969">
    <property type="entry name" value="Thr-specific_kinase-like"/>
</dbReference>
<keyword evidence="4" id="KW-0175">Coiled coil</keyword>
<dbReference type="Gene3D" id="3.40.50.410">
    <property type="entry name" value="von Willebrand factor, type A domain"/>
    <property type="match status" value="1"/>
</dbReference>
<dbReference type="PANTHER" id="PTHR47763">
    <property type="entry name" value="ALPHA-PROTEIN KINASE VWKA"/>
    <property type="match status" value="1"/>
</dbReference>
<evidence type="ECO:0000259" key="6">
    <source>
        <dbReference type="PROSITE" id="PS50234"/>
    </source>
</evidence>
<organism evidence="7">
    <name type="scientific">Odontella aurita</name>
    <dbReference type="NCBI Taxonomy" id="265563"/>
    <lineage>
        <taxon>Eukaryota</taxon>
        <taxon>Sar</taxon>
        <taxon>Stramenopiles</taxon>
        <taxon>Ochrophyta</taxon>
        <taxon>Bacillariophyta</taxon>
        <taxon>Mediophyceae</taxon>
        <taxon>Biddulphiophycidae</taxon>
        <taxon>Eupodiscales</taxon>
        <taxon>Odontellaceae</taxon>
        <taxon>Odontella</taxon>
    </lineage>
</organism>
<evidence type="ECO:0000256" key="3">
    <source>
        <dbReference type="ARBA" id="ARBA00022729"/>
    </source>
</evidence>
<dbReference type="PANTHER" id="PTHR47763:SF1">
    <property type="entry name" value="DUF659 DOMAIN-CONTAINING PROTEIN"/>
    <property type="match status" value="1"/>
</dbReference>
<evidence type="ECO:0000256" key="4">
    <source>
        <dbReference type="SAM" id="Coils"/>
    </source>
</evidence>
<evidence type="ECO:0000256" key="5">
    <source>
        <dbReference type="SAM" id="MobiDB-lite"/>
    </source>
</evidence>
<dbReference type="CDD" id="cd00198">
    <property type="entry name" value="vWFA"/>
    <property type="match status" value="1"/>
</dbReference>
<evidence type="ECO:0000313" key="7">
    <source>
        <dbReference type="EMBL" id="CAE2235495.1"/>
    </source>
</evidence>
<comment type="subcellular location">
    <subcellularLocation>
        <location evidence="1">Secreted</location>
    </subcellularLocation>
</comment>
<feature type="coiled-coil region" evidence="4">
    <location>
        <begin position="343"/>
        <end position="370"/>
    </location>
</feature>
<dbReference type="SUPFAM" id="SSF53300">
    <property type="entry name" value="vWA-like"/>
    <property type="match status" value="1"/>
</dbReference>
<dbReference type="AlphaFoldDB" id="A0A7S4MQA9"/>
<dbReference type="GO" id="GO:0004674">
    <property type="term" value="F:protein serine/threonine kinase activity"/>
    <property type="evidence" value="ECO:0007669"/>
    <property type="project" value="TreeGrafter"/>
</dbReference>
<dbReference type="InterPro" id="IPR002035">
    <property type="entry name" value="VWF_A"/>
</dbReference>
<keyword evidence="3" id="KW-0732">Signal</keyword>
<dbReference type="PROSITE" id="PS50234">
    <property type="entry name" value="VWFA"/>
    <property type="match status" value="1"/>
</dbReference>
<feature type="domain" description="VWFA" evidence="6">
    <location>
        <begin position="149"/>
        <end position="344"/>
    </location>
</feature>
<protein>
    <recommendedName>
        <fullName evidence="6">VWFA domain-containing protein</fullName>
    </recommendedName>
</protein>
<accession>A0A7S4MQA9</accession>
<keyword evidence="2" id="KW-0964">Secreted</keyword>
<dbReference type="GO" id="GO:0005737">
    <property type="term" value="C:cytoplasm"/>
    <property type="evidence" value="ECO:0007669"/>
    <property type="project" value="TreeGrafter"/>
</dbReference>
<reference evidence="7" key="1">
    <citation type="submission" date="2021-01" db="EMBL/GenBank/DDBJ databases">
        <authorList>
            <person name="Corre E."/>
            <person name="Pelletier E."/>
            <person name="Niang G."/>
            <person name="Scheremetjew M."/>
            <person name="Finn R."/>
            <person name="Kale V."/>
            <person name="Holt S."/>
            <person name="Cochrane G."/>
            <person name="Meng A."/>
            <person name="Brown T."/>
            <person name="Cohen L."/>
        </authorList>
    </citation>
    <scope>NUCLEOTIDE SEQUENCE</scope>
    <source>
        <strain evidence="7">Isolate 1302-5</strain>
    </source>
</reference>
<proteinExistence type="predicted"/>
<evidence type="ECO:0000256" key="2">
    <source>
        <dbReference type="ARBA" id="ARBA00022525"/>
    </source>
</evidence>
<feature type="compositionally biased region" description="Basic and acidic residues" evidence="5">
    <location>
        <begin position="106"/>
        <end position="115"/>
    </location>
</feature>
<sequence>MTNLDSSNLSASTQTPQFTHRRLSLFPVYSLLKQLFHFPHRPYFQLLTMPSAFGRFFSSTIQTADRSVALTKPPSEDGSEMDLVFVSPTVDEIPESTGEVSISGGDKSDVSVNEEKESDDAPAPYEMKVSKIDDEAEKGSTKDENSELDLVFVVDNTGSMGSWILSAQQNIQCIIRDIVASEASNVRFGLVSYRDHPPQDTSFVTKTHDFTENVQDMQRWVDGMRAQGGGDAPEAVADGLFDCLNLSYRPNSTKVAVLIADAPPHGLGCYADGFPNGCPHGHDPLQIVREMAARGITIYSVICGNFEGQGFYQGIAQMTGGQYIPISSAHLLAGVIVGGAQEEITLERLMKDAQETVEAEERAAQRELNDDELASKLEGMFKERGTRGGTRRTLFSGSSLPDYEATANFYSTAKTMAEVRTIGGGRKAHLARGTYGGGIDSAPAPTAAPHRFEAERSDEVSYEQCKRMARKSKARGSRGWGTV</sequence>
<dbReference type="InterPro" id="IPR056861">
    <property type="entry name" value="HMCN1-like_VWA"/>
</dbReference>
<feature type="region of interest" description="Disordered" evidence="5">
    <location>
        <begin position="95"/>
        <end position="129"/>
    </location>
</feature>
<evidence type="ECO:0000256" key="1">
    <source>
        <dbReference type="ARBA" id="ARBA00004613"/>
    </source>
</evidence>
<name>A0A7S4MQA9_9STRA</name>
<dbReference type="Pfam" id="PF25106">
    <property type="entry name" value="VWA_4"/>
    <property type="match status" value="1"/>
</dbReference>